<accession>A0A7X2T3A9</accession>
<sequence>MPNIKLARIDNRLVHGQVGNQWTGASGANLIVVADDECAQDPIMKQVMTMTADAAGVGIRFFTVQKTIDVISKASPKQLIFLVCKNPQAMRKLIDGGVPIKAVNVGNMHSAPGKVTYKEAHVYVDDQDLEDFEAMKAKGVDVYIQIAPGNKRIDI</sequence>
<evidence type="ECO:0000256" key="5">
    <source>
        <dbReference type="ARBA" id="ARBA00022679"/>
    </source>
</evidence>
<feature type="active site" description="Pros-phosphohistidine intermediate; for EIIB activity" evidence="8">
    <location>
        <position position="15"/>
    </location>
</feature>
<proteinExistence type="predicted"/>
<dbReference type="RefSeq" id="WP_154459286.1">
    <property type="nucleotide sequence ID" value="NZ_JAQYTQ010000021.1"/>
</dbReference>
<dbReference type="InterPro" id="IPR036667">
    <property type="entry name" value="PTS_IIB_sorbose-sp_sf"/>
</dbReference>
<feature type="modified residue" description="Phosphohistidine; by EIIA" evidence="9">
    <location>
        <position position="15"/>
    </location>
</feature>
<dbReference type="GO" id="GO:0009401">
    <property type="term" value="P:phosphoenolpyruvate-dependent sugar phosphotransferase system"/>
    <property type="evidence" value="ECO:0007669"/>
    <property type="project" value="UniProtKB-KW"/>
</dbReference>
<evidence type="ECO:0000256" key="4">
    <source>
        <dbReference type="ARBA" id="ARBA00022597"/>
    </source>
</evidence>
<keyword evidence="12" id="KW-1185">Reference proteome</keyword>
<dbReference type="PROSITE" id="PS51101">
    <property type="entry name" value="PTS_EIIB_TYPE_4"/>
    <property type="match status" value="1"/>
</dbReference>
<evidence type="ECO:0000259" key="10">
    <source>
        <dbReference type="PROSITE" id="PS51101"/>
    </source>
</evidence>
<evidence type="ECO:0000256" key="3">
    <source>
        <dbReference type="ARBA" id="ARBA00022490"/>
    </source>
</evidence>
<evidence type="ECO:0000256" key="2">
    <source>
        <dbReference type="ARBA" id="ARBA00022448"/>
    </source>
</evidence>
<keyword evidence="2" id="KW-0813">Transport</keyword>
<dbReference type="Proteomes" id="UP000470082">
    <property type="component" value="Unassembled WGS sequence"/>
</dbReference>
<dbReference type="SUPFAM" id="SSF52728">
    <property type="entry name" value="PTS IIb component"/>
    <property type="match status" value="1"/>
</dbReference>
<comment type="caution">
    <text evidence="11">The sequence shown here is derived from an EMBL/GenBank/DDBJ whole genome shotgun (WGS) entry which is preliminary data.</text>
</comment>
<protein>
    <submittedName>
        <fullName evidence="11">PTS N-acetylgalactosamine transporter subunit IIB</fullName>
    </submittedName>
</protein>
<keyword evidence="3" id="KW-0963">Cytoplasm</keyword>
<keyword evidence="7" id="KW-0418">Kinase</keyword>
<keyword evidence="4" id="KW-0762">Sugar transport</keyword>
<dbReference type="GO" id="GO:0005737">
    <property type="term" value="C:cytoplasm"/>
    <property type="evidence" value="ECO:0007669"/>
    <property type="project" value="UniProtKB-SubCell"/>
</dbReference>
<evidence type="ECO:0000256" key="9">
    <source>
        <dbReference type="PIRSR" id="PIRSR618455-2"/>
    </source>
</evidence>
<keyword evidence="5" id="KW-0808">Transferase</keyword>
<dbReference type="EMBL" id="VUMM01000002">
    <property type="protein sequence ID" value="MSS00813.1"/>
    <property type="molecule type" value="Genomic_DNA"/>
</dbReference>
<dbReference type="GO" id="GO:0016301">
    <property type="term" value="F:kinase activity"/>
    <property type="evidence" value="ECO:0007669"/>
    <property type="project" value="UniProtKB-KW"/>
</dbReference>
<feature type="domain" description="PTS EIIB type-4" evidence="10">
    <location>
        <begin position="1"/>
        <end position="155"/>
    </location>
</feature>
<dbReference type="Gene3D" id="3.40.35.10">
    <property type="entry name" value="Phosphotransferase system, sorbose subfamily IIB component"/>
    <property type="match status" value="1"/>
</dbReference>
<dbReference type="AlphaFoldDB" id="A0A7X2T3A9"/>
<name>A0A7X2T3A9_9FIRM</name>
<reference evidence="11 12" key="1">
    <citation type="submission" date="2019-08" db="EMBL/GenBank/DDBJ databases">
        <title>In-depth cultivation of the pig gut microbiome towards novel bacterial diversity and tailored functional studies.</title>
        <authorList>
            <person name="Wylensek D."/>
            <person name="Hitch T.C.A."/>
            <person name="Clavel T."/>
        </authorList>
    </citation>
    <scope>NUCLEOTIDE SEQUENCE [LARGE SCALE GENOMIC DNA]</scope>
    <source>
        <strain evidence="11 12">LKV-178-WT-2G</strain>
    </source>
</reference>
<dbReference type="NCBIfam" id="TIGR00854">
    <property type="entry name" value="pts-sorbose"/>
    <property type="match status" value="1"/>
</dbReference>
<evidence type="ECO:0000313" key="12">
    <source>
        <dbReference type="Proteomes" id="UP000470082"/>
    </source>
</evidence>
<keyword evidence="6" id="KW-0598">Phosphotransferase system</keyword>
<dbReference type="GO" id="GO:0008982">
    <property type="term" value="F:protein-N(PI)-phosphohistidine-sugar phosphotransferase activity"/>
    <property type="evidence" value="ECO:0007669"/>
    <property type="project" value="InterPro"/>
</dbReference>
<gene>
    <name evidence="11" type="primary">agaB</name>
    <name evidence="11" type="ORF">FYJ50_01540</name>
</gene>
<dbReference type="NCBIfam" id="NF007288">
    <property type="entry name" value="PRK09756.1"/>
    <property type="match status" value="1"/>
</dbReference>
<evidence type="ECO:0000313" key="11">
    <source>
        <dbReference type="EMBL" id="MSS00813.1"/>
    </source>
</evidence>
<dbReference type="CDD" id="cd00001">
    <property type="entry name" value="PTS_IIB_man"/>
    <property type="match status" value="1"/>
</dbReference>
<dbReference type="InterPro" id="IPR004720">
    <property type="entry name" value="PTS_IIB_sorbose-sp"/>
</dbReference>
<dbReference type="Pfam" id="PF03830">
    <property type="entry name" value="PTSIIB_sorb"/>
    <property type="match status" value="1"/>
</dbReference>
<organism evidence="11 12">
    <name type="scientific">Floccifex porci</name>
    <dbReference type="NCBI Taxonomy" id="2606629"/>
    <lineage>
        <taxon>Bacteria</taxon>
        <taxon>Bacillati</taxon>
        <taxon>Bacillota</taxon>
        <taxon>Erysipelotrichia</taxon>
        <taxon>Erysipelotrichales</taxon>
        <taxon>Erysipelotrichaceae</taxon>
        <taxon>Floccifex</taxon>
    </lineage>
</organism>
<evidence type="ECO:0000256" key="7">
    <source>
        <dbReference type="ARBA" id="ARBA00022777"/>
    </source>
</evidence>
<comment type="subcellular location">
    <subcellularLocation>
        <location evidence="1">Cytoplasm</location>
    </subcellularLocation>
</comment>
<evidence type="ECO:0000256" key="6">
    <source>
        <dbReference type="ARBA" id="ARBA00022683"/>
    </source>
</evidence>
<evidence type="ECO:0000256" key="1">
    <source>
        <dbReference type="ARBA" id="ARBA00004496"/>
    </source>
</evidence>
<dbReference type="InterPro" id="IPR018455">
    <property type="entry name" value="PTS_IIB_sorbose-sp_subgr"/>
</dbReference>
<evidence type="ECO:0000256" key="8">
    <source>
        <dbReference type="PIRSR" id="PIRSR618455-1"/>
    </source>
</evidence>